<dbReference type="Proteomes" id="UP001078742">
    <property type="component" value="Unassembled WGS sequence"/>
</dbReference>
<comment type="caution">
    <text evidence="1">The sequence shown here is derived from an EMBL/GenBank/DDBJ whole genome shotgun (WGS) entry which is preliminary data.</text>
</comment>
<gene>
    <name evidence="1" type="ORF">O1420_03075</name>
</gene>
<evidence type="ECO:0000313" key="2">
    <source>
        <dbReference type="Proteomes" id="UP001078742"/>
    </source>
</evidence>
<proteinExistence type="predicted"/>
<dbReference type="GeneID" id="92940665"/>
<accession>A0A9Q4INN3</accession>
<protein>
    <submittedName>
        <fullName evidence="1">Uncharacterized protein</fullName>
    </submittedName>
</protein>
<dbReference type="EMBL" id="JAPUAV010000002">
    <property type="protein sequence ID" value="MCZ2570375.1"/>
    <property type="molecule type" value="Genomic_DNA"/>
</dbReference>
<dbReference type="AlphaFoldDB" id="A0A9Q4INN3"/>
<evidence type="ECO:0000313" key="1">
    <source>
        <dbReference type="EMBL" id="MCZ2570375.1"/>
    </source>
</evidence>
<sequence length="72" mass="8804">MRIFQYMRRFFQMMARMRKVIHIVSMTCRHEQRKNGLVPVESYKRETDRNLWIRSIGTHHSTRYSIVLFTAG</sequence>
<dbReference type="RefSeq" id="WP_172579062.1">
    <property type="nucleotide sequence ID" value="NZ_CBCSKQ010000024.1"/>
</dbReference>
<reference evidence="1" key="1">
    <citation type="submission" date="2022-12" db="EMBL/GenBank/DDBJ databases">
        <title>Development of a Multilocus Sequence Typing Scheme for Bacteroides fragilis Based on Whole Genome Sequencing Data and Clinical Application.</title>
        <authorList>
            <person name="Nielsen F.D."/>
            <person name="Justesen U.S."/>
        </authorList>
    </citation>
    <scope>NUCLEOTIDE SEQUENCE</scope>
    <source>
        <strain evidence="1">BF_BC_VIB_DK_2012_57</strain>
    </source>
</reference>
<name>A0A9Q4INN3_BACFG</name>
<organism evidence="1 2">
    <name type="scientific">Bacteroides fragilis</name>
    <dbReference type="NCBI Taxonomy" id="817"/>
    <lineage>
        <taxon>Bacteria</taxon>
        <taxon>Pseudomonadati</taxon>
        <taxon>Bacteroidota</taxon>
        <taxon>Bacteroidia</taxon>
        <taxon>Bacteroidales</taxon>
        <taxon>Bacteroidaceae</taxon>
        <taxon>Bacteroides</taxon>
    </lineage>
</organism>